<dbReference type="InterPro" id="IPR050267">
    <property type="entry name" value="Anti-sigma-factor_SerPK"/>
</dbReference>
<dbReference type="Pfam" id="PF13581">
    <property type="entry name" value="HATPase_c_2"/>
    <property type="match status" value="1"/>
</dbReference>
<dbReference type="CDD" id="cd16936">
    <property type="entry name" value="HATPase_RsbW-like"/>
    <property type="match status" value="1"/>
</dbReference>
<evidence type="ECO:0000259" key="2">
    <source>
        <dbReference type="Pfam" id="PF13581"/>
    </source>
</evidence>
<dbReference type="SUPFAM" id="SSF55874">
    <property type="entry name" value="ATPase domain of HSP90 chaperone/DNA topoisomerase II/histidine kinase"/>
    <property type="match status" value="1"/>
</dbReference>
<keyword evidence="4" id="KW-1185">Reference proteome</keyword>
<evidence type="ECO:0000256" key="1">
    <source>
        <dbReference type="ARBA" id="ARBA00022527"/>
    </source>
</evidence>
<gene>
    <name evidence="3" type="ORF">ACFSW8_06860</name>
</gene>
<feature type="domain" description="Histidine kinase/HSP90-like ATPase" evidence="2">
    <location>
        <begin position="12"/>
        <end position="133"/>
    </location>
</feature>
<dbReference type="InterPro" id="IPR003594">
    <property type="entry name" value="HATPase_dom"/>
</dbReference>
<keyword evidence="3" id="KW-0547">Nucleotide-binding</keyword>
<keyword evidence="3" id="KW-0067">ATP-binding</keyword>
<dbReference type="EMBL" id="JBHUJB010000028">
    <property type="protein sequence ID" value="MFD2158612.1"/>
    <property type="molecule type" value="Genomic_DNA"/>
</dbReference>
<dbReference type="GO" id="GO:0005524">
    <property type="term" value="F:ATP binding"/>
    <property type="evidence" value="ECO:0007669"/>
    <property type="project" value="UniProtKB-KW"/>
</dbReference>
<proteinExistence type="predicted"/>
<dbReference type="Proteomes" id="UP001597389">
    <property type="component" value="Unassembled WGS sequence"/>
</dbReference>
<accession>A0ABW4Z9R3</accession>
<evidence type="ECO:0000313" key="3">
    <source>
        <dbReference type="EMBL" id="MFD2158612.1"/>
    </source>
</evidence>
<dbReference type="InterPro" id="IPR036890">
    <property type="entry name" value="HATPase_C_sf"/>
</dbReference>
<reference evidence="4" key="1">
    <citation type="journal article" date="2019" name="Int. J. Syst. Evol. Microbiol.">
        <title>The Global Catalogue of Microorganisms (GCM) 10K type strain sequencing project: providing services to taxonomists for standard genome sequencing and annotation.</title>
        <authorList>
            <consortium name="The Broad Institute Genomics Platform"/>
            <consortium name="The Broad Institute Genome Sequencing Center for Infectious Disease"/>
            <person name="Wu L."/>
            <person name="Ma J."/>
        </authorList>
    </citation>
    <scope>NUCLEOTIDE SEQUENCE [LARGE SCALE GENOMIC DNA]</scope>
    <source>
        <strain evidence="4">CCUG 57942</strain>
    </source>
</reference>
<dbReference type="GO" id="GO:0004673">
    <property type="term" value="F:protein histidine kinase activity"/>
    <property type="evidence" value="ECO:0007669"/>
    <property type="project" value="UniProtKB-EC"/>
</dbReference>
<comment type="caution">
    <text evidence="3">The sequence shown here is derived from an EMBL/GenBank/DDBJ whole genome shotgun (WGS) entry which is preliminary data.</text>
</comment>
<keyword evidence="1" id="KW-0418">Kinase</keyword>
<protein>
    <submittedName>
        <fullName evidence="3">ATP-binding protein</fullName>
        <ecNumber evidence="3">2.7.13.3</ecNumber>
    </submittedName>
</protein>
<dbReference type="RefSeq" id="WP_377086781.1">
    <property type="nucleotide sequence ID" value="NZ_JBHSJL010000014.1"/>
</dbReference>
<dbReference type="PANTHER" id="PTHR35526">
    <property type="entry name" value="ANTI-SIGMA-F FACTOR RSBW-RELATED"/>
    <property type="match status" value="1"/>
</dbReference>
<name>A0ABW4Z9R3_9BACT</name>
<dbReference type="EC" id="2.7.13.3" evidence="3"/>
<keyword evidence="1" id="KW-0723">Serine/threonine-protein kinase</keyword>
<organism evidence="3 4">
    <name type="scientific">Rubritalea tangerina</name>
    <dbReference type="NCBI Taxonomy" id="430798"/>
    <lineage>
        <taxon>Bacteria</taxon>
        <taxon>Pseudomonadati</taxon>
        <taxon>Verrucomicrobiota</taxon>
        <taxon>Verrucomicrobiia</taxon>
        <taxon>Verrucomicrobiales</taxon>
        <taxon>Rubritaleaceae</taxon>
        <taxon>Rubritalea</taxon>
    </lineage>
</organism>
<sequence>MKHVNISVGINKESVFEAIDKAQDFLTMHQVESEVSYYVRLAIEELLLNLIDHTPLSDQDLAYIEVVVSKELIKLTIKDLGPPFNPLELEQPDLEAEIADREVGGLGIYLLLNTAEAIHYEYSRRQNVVSLAWKRSA</sequence>
<evidence type="ECO:0000313" key="4">
    <source>
        <dbReference type="Proteomes" id="UP001597389"/>
    </source>
</evidence>
<keyword evidence="3" id="KW-0808">Transferase</keyword>
<dbReference type="Gene3D" id="3.30.565.10">
    <property type="entry name" value="Histidine kinase-like ATPase, C-terminal domain"/>
    <property type="match status" value="1"/>
</dbReference>